<keyword evidence="3 5" id="KW-0378">Hydrolase</keyword>
<evidence type="ECO:0000313" key="5">
    <source>
        <dbReference type="EMBL" id="MCW3788833.1"/>
    </source>
</evidence>
<dbReference type="SMART" id="SM00642">
    <property type="entry name" value="Aamy"/>
    <property type="match status" value="1"/>
</dbReference>
<evidence type="ECO:0000313" key="6">
    <source>
        <dbReference type="Proteomes" id="UP001209229"/>
    </source>
</evidence>
<keyword evidence="3" id="KW-0119">Carbohydrate metabolism</keyword>
<name>A0AAE3SGT9_9BACT</name>
<dbReference type="GO" id="GO:0005975">
    <property type="term" value="P:carbohydrate metabolic process"/>
    <property type="evidence" value="ECO:0007669"/>
    <property type="project" value="InterPro"/>
</dbReference>
<dbReference type="GO" id="GO:0004556">
    <property type="term" value="F:alpha-amylase activity"/>
    <property type="evidence" value="ECO:0007669"/>
    <property type="project" value="UniProtKB-UniRule"/>
</dbReference>
<dbReference type="AlphaFoldDB" id="A0AAE3SGT9"/>
<keyword evidence="3" id="KW-0326">Glycosidase</keyword>
<comment type="catalytic activity">
    <reaction evidence="3">
        <text>Endohydrolysis of (1-&gt;4)-alpha-D-glucosidic linkages in polysaccharides containing three or more (1-&gt;4)-alpha-linked D-glucose units.</text>
        <dbReference type="EC" id="3.2.1.1"/>
    </reaction>
</comment>
<dbReference type="EC" id="3.2.1.1" evidence="3"/>
<dbReference type="RefSeq" id="WP_301192389.1">
    <property type="nucleotide sequence ID" value="NZ_JAPDPJ010000067.1"/>
</dbReference>
<dbReference type="InterPro" id="IPR006047">
    <property type="entry name" value="GH13_cat_dom"/>
</dbReference>
<evidence type="ECO:0000259" key="4">
    <source>
        <dbReference type="SMART" id="SM00642"/>
    </source>
</evidence>
<dbReference type="GO" id="GO:0043169">
    <property type="term" value="F:cation binding"/>
    <property type="evidence" value="ECO:0007669"/>
    <property type="project" value="InterPro"/>
</dbReference>
<evidence type="ECO:0000256" key="1">
    <source>
        <dbReference type="ARBA" id="ARBA00008061"/>
    </source>
</evidence>
<comment type="similarity">
    <text evidence="1 2">Belongs to the glycosyl hydrolase 13 family.</text>
</comment>
<protein>
    <recommendedName>
        <fullName evidence="3">Alpha-amylase</fullName>
        <ecNumber evidence="3">3.2.1.1</ecNumber>
    </recommendedName>
</protein>
<dbReference type="Pfam" id="PF00128">
    <property type="entry name" value="Alpha-amylase"/>
    <property type="match status" value="1"/>
</dbReference>
<evidence type="ECO:0000256" key="3">
    <source>
        <dbReference type="RuleBase" id="RU361134"/>
    </source>
</evidence>
<reference evidence="5" key="1">
    <citation type="submission" date="2022-10" db="EMBL/GenBank/DDBJ databases">
        <authorList>
            <person name="Yu W.X."/>
        </authorList>
    </citation>
    <scope>NUCLEOTIDE SEQUENCE</scope>
    <source>
        <strain evidence="5">AAT</strain>
    </source>
</reference>
<dbReference type="InterPro" id="IPR017853">
    <property type="entry name" value="GH"/>
</dbReference>
<dbReference type="InterPro" id="IPR006046">
    <property type="entry name" value="Alpha_amylase"/>
</dbReference>
<evidence type="ECO:0000256" key="2">
    <source>
        <dbReference type="RuleBase" id="RU003615"/>
    </source>
</evidence>
<accession>A0AAE3SGT9</accession>
<dbReference type="PANTHER" id="PTHR10357:SF209">
    <property type="entry name" value="PERIPLASMIC ALPHA-AMYLASE"/>
    <property type="match status" value="1"/>
</dbReference>
<dbReference type="PANTHER" id="PTHR10357">
    <property type="entry name" value="ALPHA-AMYLASE FAMILY MEMBER"/>
    <property type="match status" value="1"/>
</dbReference>
<dbReference type="PROSITE" id="PS51257">
    <property type="entry name" value="PROKAR_LIPOPROTEIN"/>
    <property type="match status" value="1"/>
</dbReference>
<dbReference type="EMBL" id="JAPDPJ010000067">
    <property type="protein sequence ID" value="MCW3788833.1"/>
    <property type="molecule type" value="Genomic_DNA"/>
</dbReference>
<dbReference type="PRINTS" id="PR00110">
    <property type="entry name" value="ALPHAAMYLASE"/>
</dbReference>
<gene>
    <name evidence="5" type="ORF">OM075_20345</name>
</gene>
<dbReference type="Proteomes" id="UP001209229">
    <property type="component" value="Unassembled WGS sequence"/>
</dbReference>
<proteinExistence type="inferred from homology"/>
<dbReference type="Gene3D" id="3.20.20.80">
    <property type="entry name" value="Glycosidases"/>
    <property type="match status" value="1"/>
</dbReference>
<keyword evidence="6" id="KW-1185">Reference proteome</keyword>
<dbReference type="SUPFAM" id="SSF51445">
    <property type="entry name" value="(Trans)glycosidases"/>
    <property type="match status" value="1"/>
</dbReference>
<sequence>MIKKFLPLFILAIVASCNPGTKQADVVKKAAPFLWENANVYFLLTDRFCNGDSTNDVNFERTGETGVLRGFMGGDFKGIIKKINEGYFTDLGVNALWFSPIAEQIHGSVDEGTGNTYAYHGYWAKDWTSIDPNWGTEEEFAAMVDAAHQKGIRVVMDVVINHTGPVTPIDPVYNEEWVRTSPKCTYDTYENTVTCTLVENLPDVRTESNDEVNLPDVLLEKWENEGRLAQEMEELNAFFAATGYPRAPRFYIMKWLIDFVKKYGVDGYRIDTAKHTEASIWAELNQQASKAFEEWKLANPDKVLDDNEFYTVGEVYNYGVSTGRMFDNGGVQVDYYANGMDALINFELKSDANKDYESVFSKYSNLLHTELKGKTILNYLTSHDDGQPFDKNREKAFKAANMLLLTPGASQIYYGDETNRNLNIEGTNGDATLRSFMNWDDIESNSLVNDVATKDLLSHYQKLGQFRAANPAVGAGVHKMISQEPYIFERVYVNGDYTNKVVVGLDLNAGVKEINVAEVFTDGETLTDFYSGKKVIVKNGKVTVDSGFDIVLLSL</sequence>
<comment type="caution">
    <text evidence="5">The sequence shown here is derived from an EMBL/GenBank/DDBJ whole genome shotgun (WGS) entry which is preliminary data.</text>
</comment>
<organism evidence="5 6">
    <name type="scientific">Plebeiibacterium sediminum</name>
    <dbReference type="NCBI Taxonomy" id="2992112"/>
    <lineage>
        <taxon>Bacteria</taxon>
        <taxon>Pseudomonadati</taxon>
        <taxon>Bacteroidota</taxon>
        <taxon>Bacteroidia</taxon>
        <taxon>Marinilabiliales</taxon>
        <taxon>Marinilabiliaceae</taxon>
        <taxon>Plebeiibacterium</taxon>
    </lineage>
</organism>
<feature type="domain" description="Glycosyl hydrolase family 13 catalytic" evidence="4">
    <location>
        <begin position="42"/>
        <end position="467"/>
    </location>
</feature>